<gene>
    <name evidence="1" type="ORF">ALTATR162_LOCUS482</name>
</gene>
<dbReference type="EMBL" id="CAJRGZ010000015">
    <property type="protein sequence ID" value="CAG5139412.1"/>
    <property type="molecule type" value="Genomic_DNA"/>
</dbReference>
<dbReference type="Proteomes" id="UP000676310">
    <property type="component" value="Unassembled WGS sequence"/>
</dbReference>
<evidence type="ECO:0000313" key="1">
    <source>
        <dbReference type="EMBL" id="CAG5139412.1"/>
    </source>
</evidence>
<keyword evidence="2" id="KW-1185">Reference proteome</keyword>
<dbReference type="GeneID" id="67016529"/>
<evidence type="ECO:0000313" key="2">
    <source>
        <dbReference type="Proteomes" id="UP000676310"/>
    </source>
</evidence>
<dbReference type="AlphaFoldDB" id="A0A8J2HVD4"/>
<dbReference type="OrthoDB" id="2959714at2759"/>
<accession>A0A8J2HVD4</accession>
<name>A0A8J2HVD4_9PLEO</name>
<proteinExistence type="predicted"/>
<sequence>MNCTEAETTEVLASQTVTTQEGSLDHVLDVLVSHDHPFLLVGCAAQRWMGSNGTMTNVCEIPIRNNDIDTIASDLVATGQWEVNKPEPEASHGHDPIDKCDSDVVLRRLQIGNDNEFAYLALWSEESYHINVHECATIKVPDVYSWQPILVEESWHPAMHRDNGWWYGPRVHPDTKVPNSPRSAHPKAIFFPGLPRGKSATHPHPILIPALPIYIDALVYHMTRYKTSKPGIWALSAWQLKNLTRYLYLELDHQQLPLLIELEEYEFMEGYLERFVRKPRFVYRVDERGSFEATRVREWDPESYPEWCGTRK</sequence>
<organism evidence="1 2">
    <name type="scientific">Alternaria atra</name>
    <dbReference type="NCBI Taxonomy" id="119953"/>
    <lineage>
        <taxon>Eukaryota</taxon>
        <taxon>Fungi</taxon>
        <taxon>Dikarya</taxon>
        <taxon>Ascomycota</taxon>
        <taxon>Pezizomycotina</taxon>
        <taxon>Dothideomycetes</taxon>
        <taxon>Pleosporomycetidae</taxon>
        <taxon>Pleosporales</taxon>
        <taxon>Pleosporineae</taxon>
        <taxon>Pleosporaceae</taxon>
        <taxon>Alternaria</taxon>
        <taxon>Alternaria sect. Ulocladioides</taxon>
    </lineage>
</organism>
<comment type="caution">
    <text evidence="1">The sequence shown here is derived from an EMBL/GenBank/DDBJ whole genome shotgun (WGS) entry which is preliminary data.</text>
</comment>
<protein>
    <submittedName>
        <fullName evidence="1">Uncharacterized protein</fullName>
    </submittedName>
</protein>
<dbReference type="RefSeq" id="XP_043164011.1">
    <property type="nucleotide sequence ID" value="XM_043308076.1"/>
</dbReference>
<reference evidence="1" key="1">
    <citation type="submission" date="2021-05" db="EMBL/GenBank/DDBJ databases">
        <authorList>
            <person name="Stam R."/>
        </authorList>
    </citation>
    <scope>NUCLEOTIDE SEQUENCE</scope>
    <source>
        <strain evidence="1">CS162</strain>
    </source>
</reference>